<name>C0DT54_EIKCO</name>
<protein>
    <recommendedName>
        <fullName evidence="1">HemN C-terminal domain-containing protein</fullName>
    </recommendedName>
</protein>
<dbReference type="InterPro" id="IPR058240">
    <property type="entry name" value="rSAM_sf"/>
</dbReference>
<feature type="domain" description="HemN C-terminal" evidence="1">
    <location>
        <begin position="18"/>
        <end position="77"/>
    </location>
</feature>
<organism evidence="2 3">
    <name type="scientific">Eikenella corrodens ATCC 23834</name>
    <dbReference type="NCBI Taxonomy" id="546274"/>
    <lineage>
        <taxon>Bacteria</taxon>
        <taxon>Pseudomonadati</taxon>
        <taxon>Pseudomonadota</taxon>
        <taxon>Betaproteobacteria</taxon>
        <taxon>Neisseriales</taxon>
        <taxon>Neisseriaceae</taxon>
        <taxon>Eikenella</taxon>
    </lineage>
</organism>
<dbReference type="AlphaFoldDB" id="C0DT54"/>
<dbReference type="eggNOG" id="COG0635">
    <property type="taxonomic scope" value="Bacteria"/>
</dbReference>
<sequence length="88" mass="9907">MQGNPADAVERFQVASSELPFEFMLNAMRLTDGVPARLFQERTGHSLAAIARPLQEATRLGLIDPDPTLLRPTERGQRYLNDLLQLFL</sequence>
<dbReference type="HOGENOM" id="CLU_2464184_0_0_4"/>
<accession>C0DT54</accession>
<evidence type="ECO:0000313" key="3">
    <source>
        <dbReference type="Proteomes" id="UP000005837"/>
    </source>
</evidence>
<evidence type="ECO:0000259" key="1">
    <source>
        <dbReference type="Pfam" id="PF06969"/>
    </source>
</evidence>
<dbReference type="Proteomes" id="UP000005837">
    <property type="component" value="Unassembled WGS sequence"/>
</dbReference>
<reference evidence="2 3" key="1">
    <citation type="submission" date="2009-01" db="EMBL/GenBank/DDBJ databases">
        <authorList>
            <person name="Fulton L."/>
            <person name="Clifton S."/>
            <person name="Chinwalla A.T."/>
            <person name="Mitreva M."/>
            <person name="Sodergren E."/>
            <person name="Weinstock G."/>
            <person name="Clifton S."/>
            <person name="Dooling D.J."/>
            <person name="Fulton B."/>
            <person name="Minx P."/>
            <person name="Pepin K.H."/>
            <person name="Johnson M."/>
            <person name="Bhonagiri V."/>
            <person name="Nash W.E."/>
            <person name="Mardis E.R."/>
            <person name="Wilson R.K."/>
        </authorList>
    </citation>
    <scope>NUCLEOTIDE SEQUENCE [LARGE SCALE GENOMIC DNA]</scope>
    <source>
        <strain evidence="2 3">ATCC 23834</strain>
    </source>
</reference>
<dbReference type="EMBL" id="ACEA01000012">
    <property type="protein sequence ID" value="EEG24758.1"/>
    <property type="molecule type" value="Genomic_DNA"/>
</dbReference>
<evidence type="ECO:0000313" key="2">
    <source>
        <dbReference type="EMBL" id="EEG24758.1"/>
    </source>
</evidence>
<dbReference type="InterPro" id="IPR010723">
    <property type="entry name" value="HemN_C"/>
</dbReference>
<gene>
    <name evidence="2" type="ORF">EIKCOROL_00530</name>
</gene>
<comment type="caution">
    <text evidence="2">The sequence shown here is derived from an EMBL/GenBank/DDBJ whole genome shotgun (WGS) entry which is preliminary data.</text>
</comment>
<proteinExistence type="predicted"/>
<dbReference type="SUPFAM" id="SSF102114">
    <property type="entry name" value="Radical SAM enzymes"/>
    <property type="match status" value="1"/>
</dbReference>
<dbReference type="Pfam" id="PF06969">
    <property type="entry name" value="HemN_C"/>
    <property type="match status" value="1"/>
</dbReference>